<accession>A0AAD7M1I3</accession>
<keyword evidence="2" id="KW-1185">Reference proteome</keyword>
<gene>
    <name evidence="1" type="ORF">O6P43_012362</name>
</gene>
<evidence type="ECO:0000313" key="2">
    <source>
        <dbReference type="Proteomes" id="UP001163823"/>
    </source>
</evidence>
<evidence type="ECO:0000313" key="1">
    <source>
        <dbReference type="EMBL" id="KAJ7968228.1"/>
    </source>
</evidence>
<name>A0AAD7M1I3_QUISA</name>
<dbReference type="KEGG" id="qsa:O6P43_012362"/>
<organism evidence="1 2">
    <name type="scientific">Quillaja saponaria</name>
    <name type="common">Soap bark tree</name>
    <dbReference type="NCBI Taxonomy" id="32244"/>
    <lineage>
        <taxon>Eukaryota</taxon>
        <taxon>Viridiplantae</taxon>
        <taxon>Streptophyta</taxon>
        <taxon>Embryophyta</taxon>
        <taxon>Tracheophyta</taxon>
        <taxon>Spermatophyta</taxon>
        <taxon>Magnoliopsida</taxon>
        <taxon>eudicotyledons</taxon>
        <taxon>Gunneridae</taxon>
        <taxon>Pentapetalae</taxon>
        <taxon>rosids</taxon>
        <taxon>fabids</taxon>
        <taxon>Fabales</taxon>
        <taxon>Quillajaceae</taxon>
        <taxon>Quillaja</taxon>
    </lineage>
</organism>
<dbReference type="AlphaFoldDB" id="A0AAD7M1I3"/>
<sequence>MAICLSACGDDTSGGIFDISSFFIYLDAMKLCLHQFAYEHMQAFGGKGMNGVITYLLAKTIRENLDITYGDLVEKMHEEIEQIKIRTCHRIRARVFGQSIVVQPDCFNDECKFRPCAILVPTV</sequence>
<dbReference type="Proteomes" id="UP001163823">
    <property type="component" value="Chromosome 5"/>
</dbReference>
<dbReference type="EMBL" id="JARAOO010000005">
    <property type="protein sequence ID" value="KAJ7968228.1"/>
    <property type="molecule type" value="Genomic_DNA"/>
</dbReference>
<reference evidence="1" key="1">
    <citation type="journal article" date="2023" name="Science">
        <title>Elucidation of the pathway for biosynthesis of saponin adjuvants from the soapbark tree.</title>
        <authorList>
            <person name="Reed J."/>
            <person name="Orme A."/>
            <person name="El-Demerdash A."/>
            <person name="Owen C."/>
            <person name="Martin L.B.B."/>
            <person name="Misra R.C."/>
            <person name="Kikuchi S."/>
            <person name="Rejzek M."/>
            <person name="Martin A.C."/>
            <person name="Harkess A."/>
            <person name="Leebens-Mack J."/>
            <person name="Louveau T."/>
            <person name="Stephenson M.J."/>
            <person name="Osbourn A."/>
        </authorList>
    </citation>
    <scope>NUCLEOTIDE SEQUENCE</scope>
    <source>
        <strain evidence="1">S10</strain>
    </source>
</reference>
<proteinExistence type="predicted"/>
<protein>
    <submittedName>
        <fullName evidence="1">Metacaspase-1</fullName>
    </submittedName>
</protein>
<comment type="caution">
    <text evidence="1">The sequence shown here is derived from an EMBL/GenBank/DDBJ whole genome shotgun (WGS) entry which is preliminary data.</text>
</comment>